<comment type="caution">
    <text evidence="1">The sequence shown here is derived from an EMBL/GenBank/DDBJ whole genome shotgun (WGS) entry which is preliminary data.</text>
</comment>
<dbReference type="Proteomes" id="UP000646548">
    <property type="component" value="Unassembled WGS sequence"/>
</dbReference>
<proteinExistence type="predicted"/>
<dbReference type="AlphaFoldDB" id="A0A834FRG4"/>
<evidence type="ECO:0000313" key="2">
    <source>
        <dbReference type="Proteomes" id="UP000646548"/>
    </source>
</evidence>
<protein>
    <submittedName>
        <fullName evidence="1">Uncharacterized protein</fullName>
    </submittedName>
</protein>
<name>A0A834FRG4_ORYME</name>
<gene>
    <name evidence="1" type="ORF">FQA47_001368</name>
</gene>
<accession>A0A834FRG4</accession>
<evidence type="ECO:0000313" key="1">
    <source>
        <dbReference type="EMBL" id="KAF6739019.1"/>
    </source>
</evidence>
<dbReference type="EMBL" id="WKFB01000015">
    <property type="protein sequence ID" value="KAF6739019.1"/>
    <property type="molecule type" value="Genomic_DNA"/>
</dbReference>
<organism evidence="1 2">
    <name type="scientific">Oryzias melastigma</name>
    <name type="common">Marine medaka</name>
    <dbReference type="NCBI Taxonomy" id="30732"/>
    <lineage>
        <taxon>Eukaryota</taxon>
        <taxon>Metazoa</taxon>
        <taxon>Chordata</taxon>
        <taxon>Craniata</taxon>
        <taxon>Vertebrata</taxon>
        <taxon>Euteleostomi</taxon>
        <taxon>Actinopterygii</taxon>
        <taxon>Neopterygii</taxon>
        <taxon>Teleostei</taxon>
        <taxon>Neoteleostei</taxon>
        <taxon>Acanthomorphata</taxon>
        <taxon>Ovalentaria</taxon>
        <taxon>Atherinomorphae</taxon>
        <taxon>Beloniformes</taxon>
        <taxon>Adrianichthyidae</taxon>
        <taxon>Oryziinae</taxon>
        <taxon>Oryzias</taxon>
    </lineage>
</organism>
<sequence length="84" mass="9835">MSVSHPCRLLVTLLRPEPECRWFPRCCRRRSRCENSAISAGVHDTRCYRSGFQSSSSERQRERDSRSSFAVSLYFSPRHLMPVK</sequence>
<reference evidence="1" key="1">
    <citation type="journal article" name="BMC Genomics">
        <title>Long-read sequencing and de novo genome assembly of marine medaka (Oryzias melastigma).</title>
        <authorList>
            <person name="Liang P."/>
            <person name="Saqib H.S.A."/>
            <person name="Ni X."/>
            <person name="Shen Y."/>
        </authorList>
    </citation>
    <scope>NUCLEOTIDE SEQUENCE</scope>
    <source>
        <strain evidence="1">Bigg-433</strain>
    </source>
</reference>